<dbReference type="VEuPathDB" id="FungiDB:RhiirA1_449460"/>
<reference evidence="1 2" key="1">
    <citation type="submission" date="2017-10" db="EMBL/GenBank/DDBJ databases">
        <title>Extensive intraspecific genome diversity in a model arbuscular mycorrhizal fungus.</title>
        <authorList>
            <person name="Chen E.C.H."/>
            <person name="Morin E."/>
            <person name="Baudet D."/>
            <person name="Noel J."/>
            <person name="Ndikumana S."/>
            <person name="Charron P."/>
            <person name="St-Onge C."/>
            <person name="Giorgi J."/>
            <person name="Grigoriev I.V."/>
            <person name="Roux C."/>
            <person name="Martin F.M."/>
            <person name="Corradi N."/>
        </authorList>
    </citation>
    <scope>NUCLEOTIDE SEQUENCE [LARGE SCALE GENOMIC DNA]</scope>
    <source>
        <strain evidence="1 2">A1</strain>
    </source>
</reference>
<evidence type="ECO:0000313" key="2">
    <source>
        <dbReference type="Proteomes" id="UP000232688"/>
    </source>
</evidence>
<proteinExistence type="predicted"/>
<organism evidence="1 2">
    <name type="scientific">Rhizophagus irregularis</name>
    <dbReference type="NCBI Taxonomy" id="588596"/>
    <lineage>
        <taxon>Eukaryota</taxon>
        <taxon>Fungi</taxon>
        <taxon>Fungi incertae sedis</taxon>
        <taxon>Mucoromycota</taxon>
        <taxon>Glomeromycotina</taxon>
        <taxon>Glomeromycetes</taxon>
        <taxon>Glomerales</taxon>
        <taxon>Glomeraceae</taxon>
        <taxon>Rhizophagus</taxon>
    </lineage>
</organism>
<dbReference type="Proteomes" id="UP000232688">
    <property type="component" value="Unassembled WGS sequence"/>
</dbReference>
<name>A0A2I1DYP6_9GLOM</name>
<dbReference type="VEuPathDB" id="FungiDB:FUN_014985"/>
<evidence type="ECO:0000313" key="1">
    <source>
        <dbReference type="EMBL" id="PKC74910.1"/>
    </source>
</evidence>
<dbReference type="AlphaFoldDB" id="A0A2I1DYP6"/>
<dbReference type="EMBL" id="LLXH01000038">
    <property type="protein sequence ID" value="PKC74910.1"/>
    <property type="molecule type" value="Genomic_DNA"/>
</dbReference>
<accession>A0A2I1DYP6</accession>
<sequence length="101" mass="11957">MNPTLVKHTQKDPYQENKVLYDDKFYLTHKRTRGDYISNTLFSICLDFIKFDESDENDEASYVKDQDKKGNKTVTLQEVVGHNEKVGKDDEWIIERNDYCT</sequence>
<protein>
    <submittedName>
        <fullName evidence="1">Uncharacterized protein</fullName>
    </submittedName>
</protein>
<gene>
    <name evidence="1" type="ORF">RhiirA1_449460</name>
</gene>
<dbReference type="OrthoDB" id="2370711at2759"/>
<comment type="caution">
    <text evidence="1">The sequence shown here is derived from an EMBL/GenBank/DDBJ whole genome shotgun (WGS) entry which is preliminary data.</text>
</comment>
<reference evidence="1 2" key="2">
    <citation type="submission" date="2017-10" db="EMBL/GenBank/DDBJ databases">
        <title>Genome analyses suggest a sexual origin of heterokaryosis in a supposedly ancient asexual fungus.</title>
        <authorList>
            <person name="Corradi N."/>
            <person name="Sedzielewska K."/>
            <person name="Noel J."/>
            <person name="Charron P."/>
            <person name="Farinelli L."/>
            <person name="Marton T."/>
            <person name="Kruger M."/>
            <person name="Pelin A."/>
            <person name="Brachmann A."/>
            <person name="Corradi N."/>
        </authorList>
    </citation>
    <scope>NUCLEOTIDE SEQUENCE [LARGE SCALE GENOMIC DNA]</scope>
    <source>
        <strain evidence="1 2">A1</strain>
    </source>
</reference>